<evidence type="ECO:0000313" key="7">
    <source>
        <dbReference type="Proteomes" id="UP001152607"/>
    </source>
</evidence>
<keyword evidence="7" id="KW-1185">Reference proteome</keyword>
<evidence type="ECO:0000313" key="6">
    <source>
        <dbReference type="EMBL" id="CAI6336213.1"/>
    </source>
</evidence>
<protein>
    <recommendedName>
        <fullName evidence="5">FAD-binding domain-containing protein</fullName>
    </recommendedName>
</protein>
<reference evidence="6" key="1">
    <citation type="submission" date="2023-01" db="EMBL/GenBank/DDBJ databases">
        <authorList>
            <person name="Van Ghelder C."/>
            <person name="Rancurel C."/>
        </authorList>
    </citation>
    <scope>NUCLEOTIDE SEQUENCE</scope>
    <source>
        <strain evidence="6">CNCM I-4278</strain>
    </source>
</reference>
<dbReference type="EMBL" id="CAOQHR010000006">
    <property type="protein sequence ID" value="CAI6336213.1"/>
    <property type="molecule type" value="Genomic_DNA"/>
</dbReference>
<keyword evidence="1" id="KW-0285">Flavoprotein</keyword>
<proteinExistence type="predicted"/>
<dbReference type="InterPro" id="IPR036188">
    <property type="entry name" value="FAD/NAD-bd_sf"/>
</dbReference>
<keyword evidence="4" id="KW-0472">Membrane</keyword>
<gene>
    <name evidence="6" type="ORF">PDIGIT_LOCUS9305</name>
</gene>
<evidence type="ECO:0000256" key="4">
    <source>
        <dbReference type="SAM" id="Phobius"/>
    </source>
</evidence>
<dbReference type="PRINTS" id="PR00420">
    <property type="entry name" value="RNGMNOXGNASE"/>
</dbReference>
<dbReference type="Pfam" id="PF01494">
    <property type="entry name" value="FAD_binding_3"/>
    <property type="match status" value="1"/>
</dbReference>
<dbReference type="OrthoDB" id="655030at2759"/>
<organism evidence="6 7">
    <name type="scientific">Periconia digitata</name>
    <dbReference type="NCBI Taxonomy" id="1303443"/>
    <lineage>
        <taxon>Eukaryota</taxon>
        <taxon>Fungi</taxon>
        <taxon>Dikarya</taxon>
        <taxon>Ascomycota</taxon>
        <taxon>Pezizomycotina</taxon>
        <taxon>Dothideomycetes</taxon>
        <taxon>Pleosporomycetidae</taxon>
        <taxon>Pleosporales</taxon>
        <taxon>Massarineae</taxon>
        <taxon>Periconiaceae</taxon>
        <taxon>Periconia</taxon>
    </lineage>
</organism>
<dbReference type="Proteomes" id="UP001152607">
    <property type="component" value="Unassembled WGS sequence"/>
</dbReference>
<dbReference type="AlphaFoldDB" id="A0A9W4XLP4"/>
<keyword evidence="2" id="KW-0274">FAD</keyword>
<evidence type="ECO:0000256" key="2">
    <source>
        <dbReference type="ARBA" id="ARBA00022827"/>
    </source>
</evidence>
<evidence type="ECO:0000256" key="3">
    <source>
        <dbReference type="ARBA" id="ARBA00023002"/>
    </source>
</evidence>
<evidence type="ECO:0000256" key="1">
    <source>
        <dbReference type="ARBA" id="ARBA00022630"/>
    </source>
</evidence>
<evidence type="ECO:0000259" key="5">
    <source>
        <dbReference type="Pfam" id="PF01494"/>
    </source>
</evidence>
<sequence>MSQPTKILIVGASIAGPMATYFLSKLPNSTITIIERHPSFRPGGQNVDIRTAGVTVMRRIPGMEEMVRERMIHLHAFQLVGNDGKVFASMKTSGNAEQQSLVSEFEIFRDELSRILFELTEREENVEYVFGEEVAALHQGVERGEKKVTVEFRNGKLPTGEYDLVVACDGTNSKTRAMGFGCGVRDHVLPLNAWAAYFSVEKDYVDGERVGRMHTSVGGRSLACGPTLSTGNRVTAFAVHPRHDKESMGLFRAAQKAGDDALKEYVARHFKGTGWHSDEILESMMRSTDFYASEWAQVKVPKLYNGRVVLVGDAGYAAGPTGGGTSLAMTGGYFLAGEICEGGGDIDAGLEAYEKRMAPIIADLQKIPPGIPGIMAPQTRWGIWLRNIIFVLITWSSGFFGWLSKQFASSFGKDKYGLPDYKWKRV</sequence>
<dbReference type="InterPro" id="IPR002938">
    <property type="entry name" value="FAD-bd"/>
</dbReference>
<dbReference type="GO" id="GO:0071949">
    <property type="term" value="F:FAD binding"/>
    <property type="evidence" value="ECO:0007669"/>
    <property type="project" value="InterPro"/>
</dbReference>
<comment type="caution">
    <text evidence="6">The sequence shown here is derived from an EMBL/GenBank/DDBJ whole genome shotgun (WGS) entry which is preliminary data.</text>
</comment>
<dbReference type="GO" id="GO:0016491">
    <property type="term" value="F:oxidoreductase activity"/>
    <property type="evidence" value="ECO:0007669"/>
    <property type="project" value="UniProtKB-KW"/>
</dbReference>
<accession>A0A9W4XLP4</accession>
<dbReference type="InterPro" id="IPR051704">
    <property type="entry name" value="FAD_aromatic-hydroxylase"/>
</dbReference>
<dbReference type="PANTHER" id="PTHR46865">
    <property type="entry name" value="OXIDOREDUCTASE-RELATED"/>
    <property type="match status" value="1"/>
</dbReference>
<dbReference type="Gene3D" id="3.50.50.60">
    <property type="entry name" value="FAD/NAD(P)-binding domain"/>
    <property type="match status" value="1"/>
</dbReference>
<dbReference type="PANTHER" id="PTHR46865:SF2">
    <property type="entry name" value="MONOOXYGENASE"/>
    <property type="match status" value="1"/>
</dbReference>
<keyword evidence="3" id="KW-0560">Oxidoreductase</keyword>
<dbReference type="SUPFAM" id="SSF51905">
    <property type="entry name" value="FAD/NAD(P)-binding domain"/>
    <property type="match status" value="1"/>
</dbReference>
<feature type="transmembrane region" description="Helical" evidence="4">
    <location>
        <begin position="381"/>
        <end position="403"/>
    </location>
</feature>
<name>A0A9W4XLP4_9PLEO</name>
<feature type="domain" description="FAD-binding" evidence="5">
    <location>
        <begin position="5"/>
        <end position="362"/>
    </location>
</feature>
<keyword evidence="4" id="KW-1133">Transmembrane helix</keyword>
<keyword evidence="4" id="KW-0812">Transmembrane</keyword>
<dbReference type="Gene3D" id="3.30.9.30">
    <property type="match status" value="1"/>
</dbReference>